<dbReference type="Proteomes" id="UP000027850">
    <property type="component" value="Unassembled WGS sequence"/>
</dbReference>
<gene>
    <name evidence="1" type="ORF">M091_2611</name>
</gene>
<organism evidence="1 2">
    <name type="scientific">Parabacteroides distasonis str. 3776 D15 i</name>
    <dbReference type="NCBI Taxonomy" id="1339342"/>
    <lineage>
        <taxon>Bacteria</taxon>
        <taxon>Pseudomonadati</taxon>
        <taxon>Bacteroidota</taxon>
        <taxon>Bacteroidia</taxon>
        <taxon>Bacteroidales</taxon>
        <taxon>Tannerellaceae</taxon>
        <taxon>Parabacteroides</taxon>
    </lineage>
</organism>
<comment type="caution">
    <text evidence="1">The sequence shown here is derived from an EMBL/GenBank/DDBJ whole genome shotgun (WGS) entry which is preliminary data.</text>
</comment>
<evidence type="ECO:0008006" key="3">
    <source>
        <dbReference type="Google" id="ProtNLM"/>
    </source>
</evidence>
<dbReference type="AlphaFoldDB" id="A0AB34L474"/>
<sequence length="49" mass="5428">MRKRMRNTFLTVPIVSALELTLNESASDAMVGGAVTQNDKFQVKHGDYS</sequence>
<name>A0AB34L474_PARDI</name>
<evidence type="ECO:0000313" key="2">
    <source>
        <dbReference type="Proteomes" id="UP000027850"/>
    </source>
</evidence>
<reference evidence="1 2" key="1">
    <citation type="submission" date="2014-04" db="EMBL/GenBank/DDBJ databases">
        <authorList>
            <person name="Sears C."/>
            <person name="Carroll K."/>
            <person name="Sack B.R."/>
            <person name="Qadri F."/>
            <person name="Myers L.L."/>
            <person name="Chung G.-T."/>
            <person name="Escheverria P."/>
            <person name="Fraser C.M."/>
            <person name="Sadzewicz L."/>
            <person name="Shefchek K.A."/>
            <person name="Tallon L."/>
            <person name="Das S.P."/>
            <person name="Daugherty S."/>
            <person name="Mongodin E.F."/>
        </authorList>
    </citation>
    <scope>NUCLEOTIDE SEQUENCE [LARGE SCALE GENOMIC DNA]</scope>
    <source>
        <strain evidence="1 2">3776 D15 i</strain>
    </source>
</reference>
<protein>
    <recommendedName>
        <fullName evidence="3">TonB-dependent receptor</fullName>
    </recommendedName>
</protein>
<evidence type="ECO:0000313" key="1">
    <source>
        <dbReference type="EMBL" id="KDS35080.1"/>
    </source>
</evidence>
<dbReference type="EMBL" id="JNHK01000096">
    <property type="protein sequence ID" value="KDS35080.1"/>
    <property type="molecule type" value="Genomic_DNA"/>
</dbReference>
<accession>A0AB34L474</accession>
<proteinExistence type="predicted"/>